<dbReference type="PROSITE" id="PS52016">
    <property type="entry name" value="TONB_DEPENDENT_REC_3"/>
    <property type="match status" value="1"/>
</dbReference>
<dbReference type="InterPro" id="IPR023997">
    <property type="entry name" value="TonB-dep_OMP_SusC/RagA_CS"/>
</dbReference>
<dbReference type="Pfam" id="PF07715">
    <property type="entry name" value="Plug"/>
    <property type="match status" value="1"/>
</dbReference>
<keyword evidence="6 7" id="KW-0998">Cell outer membrane</keyword>
<evidence type="ECO:0000256" key="1">
    <source>
        <dbReference type="ARBA" id="ARBA00004571"/>
    </source>
</evidence>
<accession>A0A561PBC3</accession>
<dbReference type="InterPro" id="IPR012910">
    <property type="entry name" value="Plug_dom"/>
</dbReference>
<dbReference type="Gene3D" id="2.60.40.1120">
    <property type="entry name" value="Carboxypeptidase-like, regulatory domain"/>
    <property type="match status" value="1"/>
</dbReference>
<evidence type="ECO:0000256" key="3">
    <source>
        <dbReference type="ARBA" id="ARBA00022452"/>
    </source>
</evidence>
<protein>
    <submittedName>
        <fullName evidence="9">TonB-linked SusC/RagA family outer membrane protein</fullName>
    </submittedName>
</protein>
<keyword evidence="2 7" id="KW-0813">Transport</keyword>
<dbReference type="FunFam" id="2.170.130.10:FF:000008">
    <property type="entry name" value="SusC/RagA family TonB-linked outer membrane protein"/>
    <property type="match status" value="1"/>
</dbReference>
<dbReference type="InterPro" id="IPR036942">
    <property type="entry name" value="Beta-barrel_TonB_sf"/>
</dbReference>
<dbReference type="Gene3D" id="2.170.130.10">
    <property type="entry name" value="TonB-dependent receptor, plug domain"/>
    <property type="match status" value="1"/>
</dbReference>
<dbReference type="InterPro" id="IPR008969">
    <property type="entry name" value="CarboxyPept-like_regulatory"/>
</dbReference>
<reference evidence="9 10" key="1">
    <citation type="submission" date="2019-06" db="EMBL/GenBank/DDBJ databases">
        <title>Sorghum-associated microbial communities from plants grown in Nebraska, USA.</title>
        <authorList>
            <person name="Schachtman D."/>
        </authorList>
    </citation>
    <scope>NUCLEOTIDE SEQUENCE [LARGE SCALE GENOMIC DNA]</scope>
    <source>
        <strain evidence="9 10">1209</strain>
    </source>
</reference>
<evidence type="ECO:0000313" key="9">
    <source>
        <dbReference type="EMBL" id="TWF35336.1"/>
    </source>
</evidence>
<evidence type="ECO:0000256" key="6">
    <source>
        <dbReference type="ARBA" id="ARBA00023237"/>
    </source>
</evidence>
<dbReference type="InterPro" id="IPR039426">
    <property type="entry name" value="TonB-dep_rcpt-like"/>
</dbReference>
<dbReference type="InterPro" id="IPR023996">
    <property type="entry name" value="TonB-dep_OMP_SusC/RagA"/>
</dbReference>
<dbReference type="EMBL" id="VIWO01000009">
    <property type="protein sequence ID" value="TWF35336.1"/>
    <property type="molecule type" value="Genomic_DNA"/>
</dbReference>
<dbReference type="InterPro" id="IPR011662">
    <property type="entry name" value="Secretin/TonB_short_N"/>
</dbReference>
<dbReference type="Proteomes" id="UP000320811">
    <property type="component" value="Unassembled WGS sequence"/>
</dbReference>
<keyword evidence="4 7" id="KW-0812">Transmembrane</keyword>
<comment type="subcellular location">
    <subcellularLocation>
        <location evidence="1 7">Cell outer membrane</location>
        <topology evidence="1 7">Multi-pass membrane protein</topology>
    </subcellularLocation>
</comment>
<comment type="similarity">
    <text evidence="7">Belongs to the TonB-dependent receptor family.</text>
</comment>
<evidence type="ECO:0000256" key="4">
    <source>
        <dbReference type="ARBA" id="ARBA00022692"/>
    </source>
</evidence>
<dbReference type="GO" id="GO:0009279">
    <property type="term" value="C:cell outer membrane"/>
    <property type="evidence" value="ECO:0007669"/>
    <property type="project" value="UniProtKB-SubCell"/>
</dbReference>
<dbReference type="Pfam" id="PF13715">
    <property type="entry name" value="CarbopepD_reg_2"/>
    <property type="match status" value="1"/>
</dbReference>
<dbReference type="SMART" id="SM00965">
    <property type="entry name" value="STN"/>
    <property type="match status" value="1"/>
</dbReference>
<name>A0A561PBC3_9BACT</name>
<dbReference type="InterPro" id="IPR037066">
    <property type="entry name" value="Plug_dom_sf"/>
</dbReference>
<dbReference type="NCBIfam" id="TIGR04056">
    <property type="entry name" value="OMP_RagA_SusC"/>
    <property type="match status" value="1"/>
</dbReference>
<dbReference type="SUPFAM" id="SSF49464">
    <property type="entry name" value="Carboxypeptidase regulatory domain-like"/>
    <property type="match status" value="1"/>
</dbReference>
<proteinExistence type="inferred from homology"/>
<sequence length="1112" mass="121642">MQFNSICRPPVHQPNGIAKMFLAMKLSAVILLCACLQVSARGYSQNVSLTEKNVPLEKIFRAIEKQTGYVFFFDHRLLDNASRVTVDVKSAPLEKVLELCLRQQSLAWSIVGQNIVIEPADIKRSNQPAAPPQEQQEVGGRVVGAAGEPLPGATVVVKGTKTGTQTNTDGYFKLTAPRTAVLVISYIGYRPQEVSAAGKQPLQIRLEADVNNATEVVVIGYGTAKKSDLTGSVSQIKSADITAQPNTNVMQALSGRAPGVRVIQNNGAPGSAISVRIRGINSIMGGNDPLYVIDGFPYNGNPTFLQPSDIASMEILKDASSTAIYGSRGANGIVIITTKTGRKKEATNVEVTAGYTIQSVSRKMKLMNAQQYATLYNEQAANDGLAPYFTKGQIDTFGLHPGTNWQDLVMHNAPIYNTSATVSGGSDRTRFSLSAGMFLQDGIVRNSDYKRYSVRGSVDHDISKIFSVSYNATLTRMDTRSQNSSLGNRGSDLISAMLMAPPTLTPYLPNGSYRRLNTAYPFISNAIINPMIPLNEISDRLKGDRVFSNAALTIKPWADLSFRISGGIDNLNDRSDYYANIEPSTNSVGSATVKTTQSTSLLNENVLTYNKKIGIHSINAIAGFTYQDFVRTTMNGSGIGFLSDVTQTGSLGSAGTPGVPASSYEKWVLLSYLARLNYTVMDKYLFTVSVRRDGSSRYSSGNKWSNFPSAAIAWRAGDEPFLKNSNVISDLKVRASYGATGSAAISPYQTMNQLTPGNTIFGDALYTSFAPGTVMPGNLKWETTYQADFGADVSLFHDLVHFTADFYHKRTKNLLNTVQLPASMGYRMTFQNVGEMENKGMEFAADVNILQKAVTWNVNANISFNRNKIVKLYNGQDIFGNTFYTGSLNDYVNLLREGQPFGIFYGYEETGYTDKGNLQYADLNKDGKISAADKTYIGNPNPDFTYGFNSVTSYKGFELSVFIQGSKGNDIFNLNKAATLDLGMGLNLPDDVATDHWTPENTHTKYPKITRTLAGNVSTRFVEDGSYLRFKNIQLAYNIPLEKMHVKWFKKAQVYVSGQNLITITRYSWYDPEINAYGSLTAPGALSSVNQGIDYATYPTNKSVTFGIRCGF</sequence>
<evidence type="ECO:0000313" key="10">
    <source>
        <dbReference type="Proteomes" id="UP000320811"/>
    </source>
</evidence>
<evidence type="ECO:0000256" key="5">
    <source>
        <dbReference type="ARBA" id="ARBA00023136"/>
    </source>
</evidence>
<organism evidence="9 10">
    <name type="scientific">Chitinophaga polysaccharea</name>
    <dbReference type="NCBI Taxonomy" id="1293035"/>
    <lineage>
        <taxon>Bacteria</taxon>
        <taxon>Pseudomonadati</taxon>
        <taxon>Bacteroidota</taxon>
        <taxon>Chitinophagia</taxon>
        <taxon>Chitinophagales</taxon>
        <taxon>Chitinophagaceae</taxon>
        <taxon>Chitinophaga</taxon>
    </lineage>
</organism>
<evidence type="ECO:0000256" key="7">
    <source>
        <dbReference type="PROSITE-ProRule" id="PRU01360"/>
    </source>
</evidence>
<gene>
    <name evidence="9" type="ORF">FHW36_109125</name>
</gene>
<dbReference type="SUPFAM" id="SSF56935">
    <property type="entry name" value="Porins"/>
    <property type="match status" value="1"/>
</dbReference>
<evidence type="ECO:0000259" key="8">
    <source>
        <dbReference type="SMART" id="SM00965"/>
    </source>
</evidence>
<dbReference type="AlphaFoldDB" id="A0A561PBC3"/>
<dbReference type="Gene3D" id="2.40.170.20">
    <property type="entry name" value="TonB-dependent receptor, beta-barrel domain"/>
    <property type="match status" value="1"/>
</dbReference>
<keyword evidence="3 7" id="KW-1134">Transmembrane beta strand</keyword>
<keyword evidence="10" id="KW-1185">Reference proteome</keyword>
<comment type="caution">
    <text evidence="9">The sequence shown here is derived from an EMBL/GenBank/DDBJ whole genome shotgun (WGS) entry which is preliminary data.</text>
</comment>
<evidence type="ECO:0000256" key="2">
    <source>
        <dbReference type="ARBA" id="ARBA00022448"/>
    </source>
</evidence>
<dbReference type="NCBIfam" id="TIGR04057">
    <property type="entry name" value="SusC_RagA_signa"/>
    <property type="match status" value="1"/>
</dbReference>
<keyword evidence="5 7" id="KW-0472">Membrane</keyword>
<dbReference type="Pfam" id="PF07660">
    <property type="entry name" value="STN"/>
    <property type="match status" value="1"/>
</dbReference>
<feature type="domain" description="Secretin/TonB short N-terminal" evidence="8">
    <location>
        <begin position="69"/>
        <end position="120"/>
    </location>
</feature>